<name>A0A160SYT1_9CHLR</name>
<dbReference type="SUPFAM" id="SSF53300">
    <property type="entry name" value="vWA-like"/>
    <property type="match status" value="1"/>
</dbReference>
<reference evidence="3" key="1">
    <citation type="submission" date="2016-01" db="EMBL/GenBank/DDBJ databases">
        <authorList>
            <person name="Mcilroy J.S."/>
            <person name="Karst M S."/>
            <person name="Albertsen M."/>
        </authorList>
    </citation>
    <scope>NUCLEOTIDE SEQUENCE</scope>
    <source>
        <strain evidence="3">Cfx-K</strain>
    </source>
</reference>
<dbReference type="Gene3D" id="3.40.50.410">
    <property type="entry name" value="von Willebrand factor, type A domain"/>
    <property type="match status" value="1"/>
</dbReference>
<evidence type="ECO:0000259" key="2">
    <source>
        <dbReference type="SMART" id="SM00327"/>
    </source>
</evidence>
<sequence length="630" mass="66446">MALLAPTALALGLLAVPILLLYMLRQKRRDRLVSSTLLWRDLIRDRTANAPWQRLRRNLLLLLQLLILALLVLALARPTLPLEGQIDGNLIVLLDTSASMGATDGADGATRFQAATAQVERLIDGLGGGDEMTLIAAGRAPTVLSAATGDRDLLRAALNNATLEHSAADWPAALALAAGLTHGLADPRLVIVSDGGLPADLPDVPAEVTFLPVGRSGDNLALASLGVRPAAEGLEALVSVANNGTAAGQVLLSLTVDGVLFDSRQLDVAPAETTGVTWQLPAEANVIEAHLEPLDGTADYLAVDNRAWHVAGSGAGQRVMLVSEGNLFLERLFAVLPGYEVVRAAADDAASEGQASAGFYIFDGVPLPETLPAGNLLIINPQPTDESANLIQVTGSFTDTQFIAQADHPLLADVDWRSVNIAEAQTVIAPGLVPLVSATGGPLLLAGEVDGRRVVVLPFDLNQSDLPLQIAFPALMANIAAWLNPGPAFTMNETLQPGSVVSLLPDARAEMITITTPDGAIWQQALDESSGMVLFQDTQLPGLYTVSSRDRDGIEQPVGAFAVNFFDPGESRIQPTDTLRIGRLDVPSGVNQAVGVREVGHWLLGAGFIVLLVEWWVAYHRRAGVLGIRS</sequence>
<dbReference type="PANTHER" id="PTHR37464:SF1">
    <property type="entry name" value="BLL2463 PROTEIN"/>
    <property type="match status" value="1"/>
</dbReference>
<dbReference type="PANTHER" id="PTHR37464">
    <property type="entry name" value="BLL2463 PROTEIN"/>
    <property type="match status" value="1"/>
</dbReference>
<evidence type="ECO:0000256" key="1">
    <source>
        <dbReference type="SAM" id="Phobius"/>
    </source>
</evidence>
<dbReference type="InterPro" id="IPR024163">
    <property type="entry name" value="Aerotolerance_reg_N"/>
</dbReference>
<dbReference type="EMBL" id="LN890655">
    <property type="protein sequence ID" value="CUS02132.2"/>
    <property type="molecule type" value="Genomic_DNA"/>
</dbReference>
<dbReference type="SMART" id="SM00327">
    <property type="entry name" value="VWA"/>
    <property type="match status" value="1"/>
</dbReference>
<dbReference type="KEGG" id="pbf:CFX0092_A0251"/>
<feature type="transmembrane region" description="Helical" evidence="1">
    <location>
        <begin position="59"/>
        <end position="76"/>
    </location>
</feature>
<feature type="domain" description="VWFA" evidence="2">
    <location>
        <begin position="87"/>
        <end position="269"/>
    </location>
</feature>
<dbReference type="Pfam" id="PF13519">
    <property type="entry name" value="VWA_2"/>
    <property type="match status" value="1"/>
</dbReference>
<keyword evidence="1" id="KW-0812">Transmembrane</keyword>
<proteinExistence type="predicted"/>
<dbReference type="AlphaFoldDB" id="A0A160SYT1"/>
<gene>
    <name evidence="3" type="ORF">CFX0092_A0251</name>
</gene>
<accession>A0A160SYT1</accession>
<dbReference type="OrthoDB" id="9780136at2"/>
<dbReference type="Proteomes" id="UP000215027">
    <property type="component" value="Chromosome I"/>
</dbReference>
<organism evidence="3 4">
    <name type="scientific">Candidatus Promineifilum breve</name>
    <dbReference type="NCBI Taxonomy" id="1806508"/>
    <lineage>
        <taxon>Bacteria</taxon>
        <taxon>Bacillati</taxon>
        <taxon>Chloroflexota</taxon>
        <taxon>Ardenticatenia</taxon>
        <taxon>Candidatus Promineifilales</taxon>
        <taxon>Candidatus Promineifilaceae</taxon>
        <taxon>Candidatus Promineifilum</taxon>
    </lineage>
</organism>
<evidence type="ECO:0000313" key="3">
    <source>
        <dbReference type="EMBL" id="CUS02132.2"/>
    </source>
</evidence>
<protein>
    <recommendedName>
        <fullName evidence="2">VWFA domain-containing protein</fullName>
    </recommendedName>
</protein>
<dbReference type="InterPro" id="IPR036465">
    <property type="entry name" value="vWFA_dom_sf"/>
</dbReference>
<keyword evidence="1" id="KW-1133">Transmembrane helix</keyword>
<keyword evidence="4" id="KW-1185">Reference proteome</keyword>
<evidence type="ECO:0000313" key="4">
    <source>
        <dbReference type="Proteomes" id="UP000215027"/>
    </source>
</evidence>
<dbReference type="RefSeq" id="WP_095041782.1">
    <property type="nucleotide sequence ID" value="NZ_LN890655.1"/>
</dbReference>
<feature type="transmembrane region" description="Helical" evidence="1">
    <location>
        <begin position="6"/>
        <end position="24"/>
    </location>
</feature>
<dbReference type="InterPro" id="IPR002035">
    <property type="entry name" value="VWF_A"/>
</dbReference>
<dbReference type="Pfam" id="PF07584">
    <property type="entry name" value="BatA"/>
    <property type="match status" value="1"/>
</dbReference>
<keyword evidence="1" id="KW-0472">Membrane</keyword>